<comment type="caution">
    <text evidence="3">The sequence shown here is derived from an EMBL/GenBank/DDBJ whole genome shotgun (WGS) entry which is preliminary data.</text>
</comment>
<feature type="transmembrane region" description="Helical" evidence="2">
    <location>
        <begin position="161"/>
        <end position="182"/>
    </location>
</feature>
<evidence type="ECO:0000313" key="3">
    <source>
        <dbReference type="EMBL" id="GAA2722322.1"/>
    </source>
</evidence>
<keyword evidence="4" id="KW-1185">Reference proteome</keyword>
<feature type="transmembrane region" description="Helical" evidence="2">
    <location>
        <begin position="194"/>
        <end position="216"/>
    </location>
</feature>
<reference evidence="3 4" key="1">
    <citation type="journal article" date="2019" name="Int. J. Syst. Evol. Microbiol.">
        <title>The Global Catalogue of Microorganisms (GCM) 10K type strain sequencing project: providing services to taxonomists for standard genome sequencing and annotation.</title>
        <authorList>
            <consortium name="The Broad Institute Genomics Platform"/>
            <consortium name="The Broad Institute Genome Sequencing Center for Infectious Disease"/>
            <person name="Wu L."/>
            <person name="Ma J."/>
        </authorList>
    </citation>
    <scope>NUCLEOTIDE SEQUENCE [LARGE SCALE GENOMIC DNA]</scope>
    <source>
        <strain evidence="3 4">JCM 4542</strain>
    </source>
</reference>
<sequence length="254" mass="26039">MSVSHPSPPAPDLLAGPPAGPPPGGVPPGPLPRRRLAPLRSRPRSRPASRPSARPALPAAILLLLAVAARAGVAERTLEFLDFGAGVLALVSLTATVMWGLAATDRMLLGSAHRLLAQGVHRGLAVAGFGFLGLHIWVKVAEGHTTGTAVAVPFADAGRPLLVGLGTLAGYLFVVVAVTGAVRSAFASVGRSRAWRALHMGAYVAWGAALVHGLYAGRAARVWVTASYALCVAGAAVALVLRLRRARRERGGGA</sequence>
<feature type="transmembrane region" description="Helical" evidence="2">
    <location>
        <begin position="80"/>
        <end position="102"/>
    </location>
</feature>
<dbReference type="Proteomes" id="UP001500886">
    <property type="component" value="Unassembled WGS sequence"/>
</dbReference>
<evidence type="ECO:0000256" key="2">
    <source>
        <dbReference type="SAM" id="Phobius"/>
    </source>
</evidence>
<dbReference type="RefSeq" id="WP_344437610.1">
    <property type="nucleotide sequence ID" value="NZ_BAAASL010000019.1"/>
</dbReference>
<feature type="transmembrane region" description="Helical" evidence="2">
    <location>
        <begin position="56"/>
        <end position="74"/>
    </location>
</feature>
<name>A0ABN3U0E4_9ACTN</name>
<evidence type="ECO:0000313" key="4">
    <source>
        <dbReference type="Proteomes" id="UP001500886"/>
    </source>
</evidence>
<feature type="region of interest" description="Disordered" evidence="1">
    <location>
        <begin position="1"/>
        <end position="52"/>
    </location>
</feature>
<evidence type="ECO:0000256" key="1">
    <source>
        <dbReference type="SAM" id="MobiDB-lite"/>
    </source>
</evidence>
<dbReference type="EMBL" id="BAAASL010000019">
    <property type="protein sequence ID" value="GAA2722322.1"/>
    <property type="molecule type" value="Genomic_DNA"/>
</dbReference>
<protein>
    <recommendedName>
        <fullName evidence="5">Ferric oxidoreductase domain-containing protein</fullName>
    </recommendedName>
</protein>
<proteinExistence type="predicted"/>
<feature type="compositionally biased region" description="Basic residues" evidence="1">
    <location>
        <begin position="32"/>
        <end position="47"/>
    </location>
</feature>
<accession>A0ABN3U0E4</accession>
<keyword evidence="2" id="KW-0472">Membrane</keyword>
<evidence type="ECO:0008006" key="5">
    <source>
        <dbReference type="Google" id="ProtNLM"/>
    </source>
</evidence>
<gene>
    <name evidence="3" type="ORF">GCM10010315_47300</name>
</gene>
<keyword evidence="2" id="KW-1133">Transmembrane helix</keyword>
<keyword evidence="2" id="KW-0812">Transmembrane</keyword>
<organism evidence="3 4">
    <name type="scientific">Streptomyces luteosporeus</name>
    <dbReference type="NCBI Taxonomy" id="173856"/>
    <lineage>
        <taxon>Bacteria</taxon>
        <taxon>Bacillati</taxon>
        <taxon>Actinomycetota</taxon>
        <taxon>Actinomycetes</taxon>
        <taxon>Kitasatosporales</taxon>
        <taxon>Streptomycetaceae</taxon>
        <taxon>Streptomyces</taxon>
    </lineage>
</organism>
<feature type="compositionally biased region" description="Pro residues" evidence="1">
    <location>
        <begin position="1"/>
        <end position="11"/>
    </location>
</feature>
<feature type="transmembrane region" description="Helical" evidence="2">
    <location>
        <begin position="222"/>
        <end position="241"/>
    </location>
</feature>
<feature type="compositionally biased region" description="Pro residues" evidence="1">
    <location>
        <begin position="18"/>
        <end position="31"/>
    </location>
</feature>